<gene>
    <name evidence="4" type="ORF">RDB_LOCUS162461</name>
</gene>
<dbReference type="AlphaFoldDB" id="A0A8H3DQI9"/>
<name>A0A8H3DQI9_9AGAM</name>
<evidence type="ECO:0000256" key="2">
    <source>
        <dbReference type="ARBA" id="ARBA00023242"/>
    </source>
</evidence>
<organism evidence="4 5">
    <name type="scientific">Rhizoctonia solani</name>
    <dbReference type="NCBI Taxonomy" id="456999"/>
    <lineage>
        <taxon>Eukaryota</taxon>
        <taxon>Fungi</taxon>
        <taxon>Dikarya</taxon>
        <taxon>Basidiomycota</taxon>
        <taxon>Agaricomycotina</taxon>
        <taxon>Agaricomycetes</taxon>
        <taxon>Cantharellales</taxon>
        <taxon>Ceratobasidiaceae</taxon>
        <taxon>Rhizoctonia</taxon>
    </lineage>
</organism>
<sequence length="633" mass="70650">MFISTCTRILAACLVLVTSTQAKTSHFERAPFAKRATTDQCVYLNKDIVPSINAGLGTTIPDIFGKYNGCLCVSNAPNIMTTYVPLTLAVALVGNSAAVNWLTNYEFRHAAIRPALQHHARRAVPVTLHNVQWCLYLGGMSEWPIQARSGLGQDWNAVPFWNGARDLESCGGCMTPVAWEEATGKDCSAILGAVDDPFEPSVNQSAPQQSSNSLSELLARGGTGSDFWKQHVGSSRDQPMTYGTTLDSLKPVLPSWSAINQPTLAHPANDSTSDAYSRTLIHDRAVETQMWEYSQDLGPRILWPSNITDDSDDYDPEGTDFSGDTYFFDYALVNDVLLDRLRRRFAAADSMKYGMIGTALLFRANYEGSPSTNSLRNRSKEQYQLGIRALRLELESEYLSPWVKIAGLVELMNYEYCAGYLSAYYRHLDQVATLVRMVMGNGAIDLANLSGEQTFDVRLVAWYDIFSSMALARPTLLDYDPDVRDVSRLPRRDKIFDPDRGIEWIIGYPDSLMVFVARTSNLRHARLSSEVRATRGAEIEQMVRRVQFSPVKAKSSTLRVARLAMQEACRHAVILYLHHAIFRSHSNNPIVRDSVKTIVKIASTLKPGFNPDCFIPVPYFIAGTFAESERDRL</sequence>
<accession>A0A8H3DQI9</accession>
<feature type="chain" id="PRO_5034748221" evidence="3">
    <location>
        <begin position="23"/>
        <end position="633"/>
    </location>
</feature>
<evidence type="ECO:0000256" key="1">
    <source>
        <dbReference type="ARBA" id="ARBA00004123"/>
    </source>
</evidence>
<keyword evidence="3" id="KW-0732">Signal</keyword>
<comment type="subcellular location">
    <subcellularLocation>
        <location evidence="1">Nucleus</location>
    </subcellularLocation>
</comment>
<dbReference type="Proteomes" id="UP000663831">
    <property type="component" value="Unassembled WGS sequence"/>
</dbReference>
<dbReference type="InterPro" id="IPR021858">
    <property type="entry name" value="Fun_TF"/>
</dbReference>
<dbReference type="GO" id="GO:0005634">
    <property type="term" value="C:nucleus"/>
    <property type="evidence" value="ECO:0007669"/>
    <property type="project" value="UniProtKB-SubCell"/>
</dbReference>
<dbReference type="Pfam" id="PF11951">
    <property type="entry name" value="Fungal_trans_2"/>
    <property type="match status" value="1"/>
</dbReference>
<evidence type="ECO:0000256" key="3">
    <source>
        <dbReference type="SAM" id="SignalP"/>
    </source>
</evidence>
<evidence type="ECO:0000313" key="4">
    <source>
        <dbReference type="EMBL" id="CAE6534512.1"/>
    </source>
</evidence>
<protein>
    <submittedName>
        <fullName evidence="4">Uncharacterized protein</fullName>
    </submittedName>
</protein>
<reference evidence="4" key="1">
    <citation type="submission" date="2021-01" db="EMBL/GenBank/DDBJ databases">
        <authorList>
            <person name="Kaushik A."/>
        </authorList>
    </citation>
    <scope>NUCLEOTIDE SEQUENCE</scope>
    <source>
        <strain evidence="4">AG3-1AP</strain>
    </source>
</reference>
<evidence type="ECO:0000313" key="5">
    <source>
        <dbReference type="Proteomes" id="UP000663831"/>
    </source>
</evidence>
<dbReference type="PANTHER" id="PTHR37534:SF46">
    <property type="entry name" value="ZN(II)2CYS6 TRANSCRIPTION FACTOR (EUROFUNG)"/>
    <property type="match status" value="1"/>
</dbReference>
<feature type="non-terminal residue" evidence="4">
    <location>
        <position position="1"/>
    </location>
</feature>
<dbReference type="EMBL" id="CAJMWV010008211">
    <property type="protein sequence ID" value="CAE6534512.1"/>
    <property type="molecule type" value="Genomic_DNA"/>
</dbReference>
<keyword evidence="2" id="KW-0539">Nucleus</keyword>
<feature type="signal peptide" evidence="3">
    <location>
        <begin position="1"/>
        <end position="22"/>
    </location>
</feature>
<proteinExistence type="predicted"/>
<comment type="caution">
    <text evidence="4">The sequence shown here is derived from an EMBL/GenBank/DDBJ whole genome shotgun (WGS) entry which is preliminary data.</text>
</comment>
<dbReference type="PANTHER" id="PTHR37534">
    <property type="entry name" value="TRANSCRIPTIONAL ACTIVATOR PROTEIN UGA3"/>
    <property type="match status" value="1"/>
</dbReference>